<dbReference type="InterPro" id="IPR045311">
    <property type="entry name" value="LC-FACS_euk"/>
</dbReference>
<dbReference type="CDD" id="cd05927">
    <property type="entry name" value="LC-FACS_euk"/>
    <property type="match status" value="1"/>
</dbReference>
<comment type="function">
    <text evidence="14">Catalyzes the conversion of long-chain fatty acids to their active form acyl-CoAs for both synthesis of cellular lipids, and degradation via beta-oxidation.</text>
</comment>
<reference evidence="16" key="2">
    <citation type="submission" date="2025-09" db="UniProtKB">
        <authorList>
            <consortium name="Ensembl"/>
        </authorList>
    </citation>
    <scope>IDENTIFICATION</scope>
</reference>
<evidence type="ECO:0000259" key="15">
    <source>
        <dbReference type="Pfam" id="PF00501"/>
    </source>
</evidence>
<evidence type="ECO:0000256" key="7">
    <source>
        <dbReference type="ARBA" id="ARBA00024469"/>
    </source>
</evidence>
<evidence type="ECO:0000256" key="11">
    <source>
        <dbReference type="ARBA" id="ARBA00024548"/>
    </source>
</evidence>
<dbReference type="GO" id="GO:0035338">
    <property type="term" value="P:long-chain fatty-acyl-CoA biosynthetic process"/>
    <property type="evidence" value="ECO:0007669"/>
    <property type="project" value="TreeGrafter"/>
</dbReference>
<evidence type="ECO:0000256" key="8">
    <source>
        <dbReference type="ARBA" id="ARBA00024484"/>
    </source>
</evidence>
<dbReference type="InterPro" id="IPR020845">
    <property type="entry name" value="AMP-binding_CS"/>
</dbReference>
<protein>
    <recommendedName>
        <fullName evidence="14">Long-chain-fatty-acid--CoA ligase</fullName>
        <ecNumber evidence="14">6.2.1.3</ecNumber>
    </recommendedName>
</protein>
<dbReference type="PROSITE" id="PS00455">
    <property type="entry name" value="AMP_BINDING"/>
    <property type="match status" value="1"/>
</dbReference>
<keyword evidence="4 14" id="KW-0276">Fatty acid metabolism</keyword>
<keyword evidence="6 14" id="KW-0443">Lipid metabolism</keyword>
<evidence type="ECO:0000313" key="16">
    <source>
        <dbReference type="Ensembl" id="ENSGMOP00000039619.1"/>
    </source>
</evidence>
<evidence type="ECO:0000256" key="9">
    <source>
        <dbReference type="ARBA" id="ARBA00024495"/>
    </source>
</evidence>
<dbReference type="Ensembl" id="ENSGMOT00000059938.1">
    <property type="protein sequence ID" value="ENSGMOP00000039619.1"/>
    <property type="gene ID" value="ENSGMOG00000018683.2"/>
</dbReference>
<dbReference type="Proteomes" id="UP000694546">
    <property type="component" value="Chromosome 18"/>
</dbReference>
<dbReference type="SUPFAM" id="SSF56801">
    <property type="entry name" value="Acetyl-CoA synthetase-like"/>
    <property type="match status" value="1"/>
</dbReference>
<comment type="catalytic activity">
    <reaction evidence="12">
        <text>(E)-hexadec-2-enoate + ATP + CoA = (2E)-hexadecenoyl-CoA + AMP + diphosphate</text>
        <dbReference type="Rhea" id="RHEA:36139"/>
        <dbReference type="ChEBI" id="CHEBI:30616"/>
        <dbReference type="ChEBI" id="CHEBI:33019"/>
        <dbReference type="ChEBI" id="CHEBI:57287"/>
        <dbReference type="ChEBI" id="CHEBI:61526"/>
        <dbReference type="ChEBI" id="CHEBI:72745"/>
        <dbReference type="ChEBI" id="CHEBI:456215"/>
    </reaction>
    <physiologicalReaction direction="left-to-right" evidence="12">
        <dbReference type="Rhea" id="RHEA:36140"/>
    </physiologicalReaction>
</comment>
<evidence type="ECO:0000256" key="2">
    <source>
        <dbReference type="ARBA" id="ARBA00022598"/>
    </source>
</evidence>
<dbReference type="InterPro" id="IPR042099">
    <property type="entry name" value="ANL_N_sf"/>
</dbReference>
<evidence type="ECO:0000256" key="10">
    <source>
        <dbReference type="ARBA" id="ARBA00024532"/>
    </source>
</evidence>
<comment type="catalytic activity">
    <reaction evidence="10">
        <text>15-hydroxy-(5Z,8Z,11Z,13E)-eicosatetraenoate + ATP + CoA = 15-hydroxy-(5Z,8Z,11Z,13E)-eicosatetraenoyl-CoA + AMP + diphosphate</text>
        <dbReference type="Rhea" id="RHEA:52116"/>
        <dbReference type="ChEBI" id="CHEBI:30616"/>
        <dbReference type="ChEBI" id="CHEBI:33019"/>
        <dbReference type="ChEBI" id="CHEBI:57287"/>
        <dbReference type="ChEBI" id="CHEBI:78832"/>
        <dbReference type="ChEBI" id="CHEBI:136409"/>
        <dbReference type="ChEBI" id="CHEBI:456215"/>
    </reaction>
    <physiologicalReaction direction="left-to-right" evidence="10">
        <dbReference type="Rhea" id="RHEA:52117"/>
    </physiologicalReaction>
</comment>
<dbReference type="GO" id="GO:0005524">
    <property type="term" value="F:ATP binding"/>
    <property type="evidence" value="ECO:0007669"/>
    <property type="project" value="UniProtKB-KW"/>
</dbReference>
<organism evidence="16 17">
    <name type="scientific">Gadus morhua</name>
    <name type="common">Atlantic cod</name>
    <dbReference type="NCBI Taxonomy" id="8049"/>
    <lineage>
        <taxon>Eukaryota</taxon>
        <taxon>Metazoa</taxon>
        <taxon>Chordata</taxon>
        <taxon>Craniata</taxon>
        <taxon>Vertebrata</taxon>
        <taxon>Euteleostomi</taxon>
        <taxon>Actinopterygii</taxon>
        <taxon>Neopterygii</taxon>
        <taxon>Teleostei</taxon>
        <taxon>Neoteleostei</taxon>
        <taxon>Acanthomorphata</taxon>
        <taxon>Zeiogadaria</taxon>
        <taxon>Gadariae</taxon>
        <taxon>Gadiformes</taxon>
        <taxon>Gadoidei</taxon>
        <taxon>Gadidae</taxon>
        <taxon>Gadus</taxon>
    </lineage>
</organism>
<dbReference type="GO" id="GO:0005739">
    <property type="term" value="C:mitochondrion"/>
    <property type="evidence" value="ECO:0007669"/>
    <property type="project" value="TreeGrafter"/>
</dbReference>
<dbReference type="EC" id="6.2.1.3" evidence="14"/>
<evidence type="ECO:0000256" key="5">
    <source>
        <dbReference type="ARBA" id="ARBA00022840"/>
    </source>
</evidence>
<dbReference type="InterPro" id="IPR000873">
    <property type="entry name" value="AMP-dep_synth/lig_dom"/>
</dbReference>
<dbReference type="PANTHER" id="PTHR43272">
    <property type="entry name" value="LONG-CHAIN-FATTY-ACID--COA LIGASE"/>
    <property type="match status" value="1"/>
</dbReference>
<sequence length="705" mass="77889">MSSALFASEQKQGLSYTTLHPIMEVLLQALFSPLPTTAIVSLFALAAATLFYLSTRPAPLRPPVDLKCQTVGIEGGARKSALLEDNNNLMSYYYEDGRTMYQLFQRGMKVSDNGPCLGYRKPGRPYQWLKYKQVSARAEHLGSGLLHLGLKPNSDTFIGIFAQNRPEVCSFRIAAYTLTLFNLSLFLSPQMTPFIFCIIPADISTVLCDKQNKAESLLQNREKGQTPVLKTIVIMDPFDAELVTRGAQCGLEVLSLADVEVGEVRHTLPPKPEDLAIICFTSGTTGNPKGAMLTHENVVSDAAAVVKSFETTIVPCTKDVSISFLPLAHMFERVVQMVLYGAGGRVGFFQGDIRLLPDDLKNLQPTIFPVVPRLLNRVYDKVQSSANTTFKKWLLNFAVERKYAEVKEGIIRKNSIWDRLLFHKVQESLGGRVRVLVTGAAPISPAVLTFLRAALGCQIFEGYGQTECTAGCTFTMSGSWYPFTDGHVGVPVPCNIVKLEDVEEMNYFASNGEGEVCIKGKNVFKGYLKDPEKTAEALDGDGWLHTGDIGKWMPSGVLKIIDRKKNIFKLSQGEYIAPEKIENVYIRSETVAQVFVHGDSLQSCLIAIVIPDAETLPGFAKKHGLSGSVEDLCQRTVMKKAILADLTRLGREAGLKSFEQVKDVHLHPELFSIENGLLTPTLKAKRAELKTLFQPQIESLYANMQ</sequence>
<evidence type="ECO:0000256" key="4">
    <source>
        <dbReference type="ARBA" id="ARBA00022832"/>
    </source>
</evidence>
<comment type="catalytic activity">
    <reaction evidence="9">
        <text>12-hydroxy-(5Z,8Z,10E,14Z)-eicosatetraenoate + ATP + CoA = 12-hydroxy-(5Z,8Z,10E,14Z)-eicosatetraenoyl-CoA + AMP + diphosphate</text>
        <dbReference type="Rhea" id="RHEA:52112"/>
        <dbReference type="ChEBI" id="CHEBI:30616"/>
        <dbReference type="ChEBI" id="CHEBI:33019"/>
        <dbReference type="ChEBI" id="CHEBI:57287"/>
        <dbReference type="ChEBI" id="CHEBI:90718"/>
        <dbReference type="ChEBI" id="CHEBI:136408"/>
        <dbReference type="ChEBI" id="CHEBI:456215"/>
    </reaction>
    <physiologicalReaction direction="left-to-right" evidence="9">
        <dbReference type="Rhea" id="RHEA:52113"/>
    </physiologicalReaction>
</comment>
<comment type="catalytic activity">
    <reaction evidence="13">
        <text>hexadecanoate + ATP + CoA = hexadecanoyl-CoA + AMP + diphosphate</text>
        <dbReference type="Rhea" id="RHEA:30751"/>
        <dbReference type="ChEBI" id="CHEBI:7896"/>
        <dbReference type="ChEBI" id="CHEBI:30616"/>
        <dbReference type="ChEBI" id="CHEBI:33019"/>
        <dbReference type="ChEBI" id="CHEBI:57287"/>
        <dbReference type="ChEBI" id="CHEBI:57379"/>
        <dbReference type="ChEBI" id="CHEBI:456215"/>
    </reaction>
    <physiologicalReaction direction="left-to-right" evidence="13">
        <dbReference type="Rhea" id="RHEA:30752"/>
    </physiologicalReaction>
</comment>
<evidence type="ECO:0000256" key="14">
    <source>
        <dbReference type="RuleBase" id="RU369030"/>
    </source>
</evidence>
<dbReference type="GO" id="GO:0047676">
    <property type="term" value="F:arachidonate-CoA ligase activity"/>
    <property type="evidence" value="ECO:0007669"/>
    <property type="project" value="UniProtKB-EC"/>
</dbReference>
<comment type="catalytic activity">
    <reaction evidence="8">
        <text>a long-chain fatty acid + ATP + CoA = a long-chain fatty acyl-CoA + AMP + diphosphate</text>
        <dbReference type="Rhea" id="RHEA:15421"/>
        <dbReference type="ChEBI" id="CHEBI:30616"/>
        <dbReference type="ChEBI" id="CHEBI:33019"/>
        <dbReference type="ChEBI" id="CHEBI:57287"/>
        <dbReference type="ChEBI" id="CHEBI:57560"/>
        <dbReference type="ChEBI" id="CHEBI:83139"/>
        <dbReference type="ChEBI" id="CHEBI:456215"/>
        <dbReference type="EC" id="6.2.1.3"/>
    </reaction>
    <physiologicalReaction direction="left-to-right" evidence="8">
        <dbReference type="Rhea" id="RHEA:15422"/>
    </physiologicalReaction>
</comment>
<accession>A0A8C5FIS6</accession>
<comment type="similarity">
    <text evidence="1 14">Belongs to the ATP-dependent AMP-binding enzyme family.</text>
</comment>
<dbReference type="OMA" id="IWHSYER"/>
<reference evidence="16" key="1">
    <citation type="submission" date="2025-08" db="UniProtKB">
        <authorList>
            <consortium name="Ensembl"/>
        </authorList>
    </citation>
    <scope>IDENTIFICATION</scope>
</reference>
<dbReference type="GO" id="GO:0005783">
    <property type="term" value="C:endoplasmic reticulum"/>
    <property type="evidence" value="ECO:0007669"/>
    <property type="project" value="TreeGrafter"/>
</dbReference>
<evidence type="ECO:0000313" key="17">
    <source>
        <dbReference type="Proteomes" id="UP000694546"/>
    </source>
</evidence>
<dbReference type="Pfam" id="PF00501">
    <property type="entry name" value="AMP-binding"/>
    <property type="match status" value="1"/>
</dbReference>
<keyword evidence="3 14" id="KW-0547">Nucleotide-binding</keyword>
<proteinExistence type="inferred from homology"/>
<dbReference type="PANTHER" id="PTHR43272:SF107">
    <property type="entry name" value="LONG-CHAIN-FATTY-ACID--COA LIGASE 5"/>
    <property type="match status" value="1"/>
</dbReference>
<keyword evidence="5 14" id="KW-0067">ATP-binding</keyword>
<keyword evidence="17" id="KW-1185">Reference proteome</keyword>
<evidence type="ECO:0000256" key="6">
    <source>
        <dbReference type="ARBA" id="ARBA00023098"/>
    </source>
</evidence>
<evidence type="ECO:0000256" key="3">
    <source>
        <dbReference type="ARBA" id="ARBA00022741"/>
    </source>
</evidence>
<name>A0A8C5FIS6_GADMO</name>
<evidence type="ECO:0000256" key="13">
    <source>
        <dbReference type="ARBA" id="ARBA00049139"/>
    </source>
</evidence>
<comment type="catalytic activity">
    <reaction evidence="7">
        <text>5-hydroxy-(6E,8Z,11Z,14Z)-eicosatetraenoate + ATP + CoA = 5-hydroxy-(6E,8Z,11Z,14Z)-eicosatetraenoyl-CoA + AMP + diphosphate</text>
        <dbReference type="Rhea" id="RHEA:52108"/>
        <dbReference type="ChEBI" id="CHEBI:30616"/>
        <dbReference type="ChEBI" id="CHEBI:33019"/>
        <dbReference type="ChEBI" id="CHEBI:57287"/>
        <dbReference type="ChEBI" id="CHEBI:65341"/>
        <dbReference type="ChEBI" id="CHEBI:136407"/>
        <dbReference type="ChEBI" id="CHEBI:456215"/>
    </reaction>
    <physiologicalReaction direction="left-to-right" evidence="7">
        <dbReference type="Rhea" id="RHEA:52109"/>
    </physiologicalReaction>
</comment>
<feature type="domain" description="AMP-dependent synthetase/ligase" evidence="15">
    <location>
        <begin position="125"/>
        <end position="528"/>
    </location>
</feature>
<evidence type="ECO:0000256" key="12">
    <source>
        <dbReference type="ARBA" id="ARBA00024565"/>
    </source>
</evidence>
<dbReference type="Gene3D" id="3.40.50.12780">
    <property type="entry name" value="N-terminal domain of ligase-like"/>
    <property type="match status" value="1"/>
</dbReference>
<dbReference type="GeneTree" id="ENSGT00940000156651"/>
<dbReference type="AlphaFoldDB" id="A0A8C5FIS6"/>
<comment type="catalytic activity">
    <reaction evidence="11">
        <text>(5Z,8Z,11Z,14Z)-eicosatetraenoate + ATP + CoA = (5Z,8Z,11Z,14Z)-eicosatetraenoyl-CoA + AMP + diphosphate</text>
        <dbReference type="Rhea" id="RHEA:19713"/>
        <dbReference type="ChEBI" id="CHEBI:30616"/>
        <dbReference type="ChEBI" id="CHEBI:32395"/>
        <dbReference type="ChEBI" id="CHEBI:33019"/>
        <dbReference type="ChEBI" id="CHEBI:57287"/>
        <dbReference type="ChEBI" id="CHEBI:57368"/>
        <dbReference type="ChEBI" id="CHEBI:456215"/>
        <dbReference type="EC" id="6.2.1.15"/>
    </reaction>
    <physiologicalReaction direction="left-to-right" evidence="11">
        <dbReference type="Rhea" id="RHEA:19714"/>
    </physiologicalReaction>
</comment>
<dbReference type="GO" id="GO:0016020">
    <property type="term" value="C:membrane"/>
    <property type="evidence" value="ECO:0007669"/>
    <property type="project" value="TreeGrafter"/>
</dbReference>
<evidence type="ECO:0000256" key="1">
    <source>
        <dbReference type="ARBA" id="ARBA00006432"/>
    </source>
</evidence>
<keyword evidence="2 14" id="KW-0436">Ligase</keyword>
<dbReference type="GO" id="GO:0010747">
    <property type="term" value="P:positive regulation of long-chain fatty acid import across plasma membrane"/>
    <property type="evidence" value="ECO:0007669"/>
    <property type="project" value="TreeGrafter"/>
</dbReference>